<evidence type="ECO:0000313" key="2">
    <source>
        <dbReference type="EMBL" id="ANE43482.1"/>
    </source>
</evidence>
<feature type="domain" description="ATPase dynein-related AAA" evidence="1">
    <location>
        <begin position="25"/>
        <end position="121"/>
    </location>
</feature>
<sequence>MSLTPTELQTYLAALTRGQLKLATMIWGPPGVGKSSVVAQVARAHNLDFVDVRLSQLAPTDLRGLPVPQADPEGNGGVSRWFPPEFLPRGGHGILFLDEVNMAPPTMQGMAQQLILDRRVGSYELPDGWFVWAAGNRKEDRASVFDMPAPLANRFLHLTVRPDFDAWRAYALGRSLHEHVIAFLTFRPELLHRLDPQQPAWPSPRSWEMAAHLHRAGLDVSPAIGEAAGAEFSAFVRLFEQLPDLGTVLNGQGSGLKLPDEPSVRYAAVVGLAARAADADEAYHAFRWLSESAGPEWLQLYVATLVTKFQAIGQLGELAGLLGRDERLAELVAGTLALSEGA</sequence>
<dbReference type="AlphaFoldDB" id="A0A172T949"/>
<gene>
    <name evidence="2" type="ORF">SU48_06545</name>
</gene>
<dbReference type="EMBL" id="CP011387">
    <property type="protein sequence ID" value="ANE43482.1"/>
    <property type="molecule type" value="Genomic_DNA"/>
</dbReference>
<proteinExistence type="predicted"/>
<evidence type="ECO:0000313" key="3">
    <source>
        <dbReference type="Proteomes" id="UP000077363"/>
    </source>
</evidence>
<dbReference type="RefSeq" id="WP_064014548.1">
    <property type="nucleotide sequence ID" value="NZ_CP011387.1"/>
</dbReference>
<name>A0A172T949_9DEIO</name>
<dbReference type="Pfam" id="PF07728">
    <property type="entry name" value="AAA_5"/>
    <property type="match status" value="1"/>
</dbReference>
<keyword evidence="3" id="KW-1185">Reference proteome</keyword>
<organism evidence="2 3">
    <name type="scientific">Deinococcus puniceus</name>
    <dbReference type="NCBI Taxonomy" id="1182568"/>
    <lineage>
        <taxon>Bacteria</taxon>
        <taxon>Thermotogati</taxon>
        <taxon>Deinococcota</taxon>
        <taxon>Deinococci</taxon>
        <taxon>Deinococcales</taxon>
        <taxon>Deinococcaceae</taxon>
        <taxon>Deinococcus</taxon>
    </lineage>
</organism>
<dbReference type="CDD" id="cd00009">
    <property type="entry name" value="AAA"/>
    <property type="match status" value="1"/>
</dbReference>
<dbReference type="Proteomes" id="UP000077363">
    <property type="component" value="Chromosome"/>
</dbReference>
<accession>A0A172T949</accession>
<dbReference type="OrthoDB" id="9808317at2"/>
<dbReference type="SUPFAM" id="SSF52540">
    <property type="entry name" value="P-loop containing nucleoside triphosphate hydrolases"/>
    <property type="match status" value="1"/>
</dbReference>
<dbReference type="GO" id="GO:0005524">
    <property type="term" value="F:ATP binding"/>
    <property type="evidence" value="ECO:0007669"/>
    <property type="project" value="InterPro"/>
</dbReference>
<dbReference type="PATRIC" id="fig|1182568.3.peg.1363"/>
<dbReference type="GO" id="GO:0016887">
    <property type="term" value="F:ATP hydrolysis activity"/>
    <property type="evidence" value="ECO:0007669"/>
    <property type="project" value="InterPro"/>
</dbReference>
<reference evidence="2 3" key="1">
    <citation type="submission" date="2015-01" db="EMBL/GenBank/DDBJ databases">
        <title>Deinococcus puniceus/DY1/ whole genome sequencing.</title>
        <authorList>
            <person name="Kim M.K."/>
            <person name="Srinivasan S."/>
            <person name="Lee J.-J."/>
        </authorList>
    </citation>
    <scope>NUCLEOTIDE SEQUENCE [LARGE SCALE GENOMIC DNA]</scope>
    <source>
        <strain evidence="2 3">DY1</strain>
    </source>
</reference>
<evidence type="ECO:0000259" key="1">
    <source>
        <dbReference type="Pfam" id="PF07728"/>
    </source>
</evidence>
<dbReference type="KEGG" id="dpu:SU48_06545"/>
<dbReference type="InterPro" id="IPR011704">
    <property type="entry name" value="ATPase_dyneun-rel_AAA"/>
</dbReference>
<protein>
    <submittedName>
        <fullName evidence="2">ATPase</fullName>
    </submittedName>
</protein>
<dbReference type="Gene3D" id="3.40.50.300">
    <property type="entry name" value="P-loop containing nucleotide triphosphate hydrolases"/>
    <property type="match status" value="1"/>
</dbReference>
<dbReference type="STRING" id="1182568.SU48_06545"/>
<dbReference type="InterPro" id="IPR027417">
    <property type="entry name" value="P-loop_NTPase"/>
</dbReference>